<accession>A0AAD7NY88</accession>
<comment type="caution">
    <text evidence="2">The sequence shown here is derived from an EMBL/GenBank/DDBJ whole genome shotgun (WGS) entry which is preliminary data.</text>
</comment>
<reference evidence="2" key="1">
    <citation type="submission" date="2023-03" db="EMBL/GenBank/DDBJ databases">
        <title>Massive genome expansion in bonnet fungi (Mycena s.s.) driven by repeated elements and novel gene families across ecological guilds.</title>
        <authorList>
            <consortium name="Lawrence Berkeley National Laboratory"/>
            <person name="Harder C.B."/>
            <person name="Miyauchi S."/>
            <person name="Viragh M."/>
            <person name="Kuo A."/>
            <person name="Thoen E."/>
            <person name="Andreopoulos B."/>
            <person name="Lu D."/>
            <person name="Skrede I."/>
            <person name="Drula E."/>
            <person name="Henrissat B."/>
            <person name="Morin E."/>
            <person name="Kohler A."/>
            <person name="Barry K."/>
            <person name="LaButti K."/>
            <person name="Morin E."/>
            <person name="Salamov A."/>
            <person name="Lipzen A."/>
            <person name="Mereny Z."/>
            <person name="Hegedus B."/>
            <person name="Baldrian P."/>
            <person name="Stursova M."/>
            <person name="Weitz H."/>
            <person name="Taylor A."/>
            <person name="Grigoriev I.V."/>
            <person name="Nagy L.G."/>
            <person name="Martin F."/>
            <person name="Kauserud H."/>
        </authorList>
    </citation>
    <scope>NUCLEOTIDE SEQUENCE</scope>
    <source>
        <strain evidence="2">CBHHK188m</strain>
    </source>
</reference>
<evidence type="ECO:0000313" key="2">
    <source>
        <dbReference type="EMBL" id="KAJ7780064.1"/>
    </source>
</evidence>
<sequence>MWPLTAAGRQTAGSRCGIWNAASQTLEHQRPPHDVDLLIIRSLISQTDTHLNFLDEEISRLRDRLEQLEEERVSLSRYHAQNKSILSPLRRIPPEVLAEILSWTLRLYLSAS</sequence>
<evidence type="ECO:0000256" key="1">
    <source>
        <dbReference type="SAM" id="Coils"/>
    </source>
</evidence>
<keyword evidence="1" id="KW-0175">Coiled coil</keyword>
<dbReference type="Proteomes" id="UP001215280">
    <property type="component" value="Unassembled WGS sequence"/>
</dbReference>
<dbReference type="EMBL" id="JARJLG010000006">
    <property type="protein sequence ID" value="KAJ7780064.1"/>
    <property type="molecule type" value="Genomic_DNA"/>
</dbReference>
<name>A0AAD7NY88_9AGAR</name>
<evidence type="ECO:0000313" key="3">
    <source>
        <dbReference type="Proteomes" id="UP001215280"/>
    </source>
</evidence>
<dbReference type="AlphaFoldDB" id="A0AAD7NY88"/>
<organism evidence="2 3">
    <name type="scientific">Mycena maculata</name>
    <dbReference type="NCBI Taxonomy" id="230809"/>
    <lineage>
        <taxon>Eukaryota</taxon>
        <taxon>Fungi</taxon>
        <taxon>Dikarya</taxon>
        <taxon>Basidiomycota</taxon>
        <taxon>Agaricomycotina</taxon>
        <taxon>Agaricomycetes</taxon>
        <taxon>Agaricomycetidae</taxon>
        <taxon>Agaricales</taxon>
        <taxon>Marasmiineae</taxon>
        <taxon>Mycenaceae</taxon>
        <taxon>Mycena</taxon>
    </lineage>
</organism>
<feature type="coiled-coil region" evidence="1">
    <location>
        <begin position="51"/>
        <end position="78"/>
    </location>
</feature>
<protein>
    <submittedName>
        <fullName evidence="2">Uncharacterized protein</fullName>
    </submittedName>
</protein>
<gene>
    <name evidence="2" type="ORF">DFH07DRAFT_793604</name>
</gene>
<proteinExistence type="predicted"/>
<keyword evidence="3" id="KW-1185">Reference proteome</keyword>